<evidence type="ECO:0000313" key="2">
    <source>
        <dbReference type="EMBL" id="GID65930.1"/>
    </source>
</evidence>
<dbReference type="CDD" id="cd07721">
    <property type="entry name" value="yflN-like_MBL-fold"/>
    <property type="match status" value="1"/>
</dbReference>
<dbReference type="AlphaFoldDB" id="A0A919M183"/>
<feature type="domain" description="Metallo-beta-lactamase" evidence="1">
    <location>
        <begin position="15"/>
        <end position="187"/>
    </location>
</feature>
<protein>
    <submittedName>
        <fullName evidence="2">MBL fold metallo-hydrolase</fullName>
    </submittedName>
</protein>
<dbReference type="EMBL" id="BOMH01000028">
    <property type="protein sequence ID" value="GID65930.1"/>
    <property type="molecule type" value="Genomic_DNA"/>
</dbReference>
<comment type="caution">
    <text evidence="2">The sequence shown here is derived from an EMBL/GenBank/DDBJ whole genome shotgun (WGS) entry which is preliminary data.</text>
</comment>
<gene>
    <name evidence="2" type="ORF">Acy02nite_38110</name>
</gene>
<dbReference type="InterPro" id="IPR050855">
    <property type="entry name" value="NDM-1-like"/>
</dbReference>
<accession>A0A919M183</accession>
<dbReference type="Pfam" id="PF00753">
    <property type="entry name" value="Lactamase_B"/>
    <property type="match status" value="1"/>
</dbReference>
<evidence type="ECO:0000313" key="3">
    <source>
        <dbReference type="Proteomes" id="UP000619479"/>
    </source>
</evidence>
<proteinExistence type="predicted"/>
<dbReference type="InterPro" id="IPR001279">
    <property type="entry name" value="Metallo-B-lactamas"/>
</dbReference>
<dbReference type="Gene3D" id="3.60.15.10">
    <property type="entry name" value="Ribonuclease Z/Hydroxyacylglutathione hydrolase-like"/>
    <property type="match status" value="1"/>
</dbReference>
<dbReference type="PANTHER" id="PTHR42951">
    <property type="entry name" value="METALLO-BETA-LACTAMASE DOMAIN-CONTAINING"/>
    <property type="match status" value="1"/>
</dbReference>
<reference evidence="2" key="1">
    <citation type="submission" date="2021-01" db="EMBL/GenBank/DDBJ databases">
        <title>Whole genome shotgun sequence of Actinoplanes cyaneus NBRC 14990.</title>
        <authorList>
            <person name="Komaki H."/>
            <person name="Tamura T."/>
        </authorList>
    </citation>
    <scope>NUCLEOTIDE SEQUENCE</scope>
    <source>
        <strain evidence="2">NBRC 14990</strain>
    </source>
</reference>
<keyword evidence="3" id="KW-1185">Reference proteome</keyword>
<sequence>MREVVDGVFELRLGIVNVHLIVTDDGVVLVDTGLPGQAAAIERAARPLGELRAILLTHAHPDHAGSAAALRTRTGARLIAHAAEAPFLTGHFQPAEPEGRLRKFLFRRLAKVEPTKIDQLAGDGAEPLPGLTAIHTPGHTRGHLSFLLDRAGGVLFTGDAATSKNGQVTGAVQELAGRDFDHAVFGHGPAISGDAAARFREAAPRPE</sequence>
<dbReference type="SUPFAM" id="SSF56281">
    <property type="entry name" value="Metallo-hydrolase/oxidoreductase"/>
    <property type="match status" value="1"/>
</dbReference>
<dbReference type="PANTHER" id="PTHR42951:SF17">
    <property type="entry name" value="METALLO-BETA-LACTAMASE DOMAIN-CONTAINING PROTEIN"/>
    <property type="match status" value="1"/>
</dbReference>
<name>A0A919M183_9ACTN</name>
<dbReference type="SMART" id="SM00849">
    <property type="entry name" value="Lactamase_B"/>
    <property type="match status" value="1"/>
</dbReference>
<evidence type="ECO:0000259" key="1">
    <source>
        <dbReference type="SMART" id="SM00849"/>
    </source>
</evidence>
<dbReference type="RefSeq" id="WP_239174989.1">
    <property type="nucleotide sequence ID" value="NZ_BAAAUC010000012.1"/>
</dbReference>
<organism evidence="2 3">
    <name type="scientific">Actinoplanes cyaneus</name>
    <dbReference type="NCBI Taxonomy" id="52696"/>
    <lineage>
        <taxon>Bacteria</taxon>
        <taxon>Bacillati</taxon>
        <taxon>Actinomycetota</taxon>
        <taxon>Actinomycetes</taxon>
        <taxon>Micromonosporales</taxon>
        <taxon>Micromonosporaceae</taxon>
        <taxon>Actinoplanes</taxon>
    </lineage>
</organism>
<dbReference type="Proteomes" id="UP000619479">
    <property type="component" value="Unassembled WGS sequence"/>
</dbReference>
<dbReference type="InterPro" id="IPR036866">
    <property type="entry name" value="RibonucZ/Hydroxyglut_hydro"/>
</dbReference>